<accession>A0A1Y6BL61</accession>
<protein>
    <submittedName>
        <fullName evidence="2">Uncharacterized protein</fullName>
    </submittedName>
</protein>
<keyword evidence="1" id="KW-0812">Transmembrane</keyword>
<evidence type="ECO:0000313" key="3">
    <source>
        <dbReference type="Proteomes" id="UP000192907"/>
    </source>
</evidence>
<feature type="transmembrane region" description="Helical" evidence="1">
    <location>
        <begin position="114"/>
        <end position="134"/>
    </location>
</feature>
<keyword evidence="1" id="KW-1133">Transmembrane helix</keyword>
<dbReference type="AlphaFoldDB" id="A0A1Y6BL61"/>
<feature type="transmembrane region" description="Helical" evidence="1">
    <location>
        <begin position="146"/>
        <end position="167"/>
    </location>
</feature>
<dbReference type="Gene3D" id="1.25.40.10">
    <property type="entry name" value="Tetratricopeptide repeat domain"/>
    <property type="match status" value="1"/>
</dbReference>
<dbReference type="Proteomes" id="UP000192907">
    <property type="component" value="Unassembled WGS sequence"/>
</dbReference>
<proteinExistence type="predicted"/>
<dbReference type="EMBL" id="FWZT01000005">
    <property type="protein sequence ID" value="SMF14794.1"/>
    <property type="molecule type" value="Genomic_DNA"/>
</dbReference>
<dbReference type="RefSeq" id="WP_143478150.1">
    <property type="nucleotide sequence ID" value="NZ_FWZT01000005.1"/>
</dbReference>
<name>A0A1Y6BL61_9BACT</name>
<keyword evidence="3" id="KW-1185">Reference proteome</keyword>
<dbReference type="SUPFAM" id="SSF48452">
    <property type="entry name" value="TPR-like"/>
    <property type="match status" value="1"/>
</dbReference>
<sequence>MRNSADTYGMRHVNAIEKLIENGHVDEAHESLEELLAIGPNNVQALKLLAALYVHEGRFEDEEKVWRRVFEIDNEDIDAIEYFQKVQLEDREHYYFTDVLPGGGRRFIAYPRSLVNISMIGLVGCVGFLLLTRFSSEQEMMKSPLAVMTCFLVLVISPWVGIIYTWAKSLRTVNVTSSCIEIKTRFKSFRYDWDQLKKISLAHSQNPSDEVLRLVIVPSPEKGPPVTIDFNEDTSSIRARRYLINEIRDFHSKIDYDILEDLNLNKKTTVNL</sequence>
<organism evidence="2 3">
    <name type="scientific">Pseudobacteriovorax antillogorgiicola</name>
    <dbReference type="NCBI Taxonomy" id="1513793"/>
    <lineage>
        <taxon>Bacteria</taxon>
        <taxon>Pseudomonadati</taxon>
        <taxon>Bdellovibrionota</taxon>
        <taxon>Oligoflexia</taxon>
        <taxon>Oligoflexales</taxon>
        <taxon>Pseudobacteriovoracaceae</taxon>
        <taxon>Pseudobacteriovorax</taxon>
    </lineage>
</organism>
<evidence type="ECO:0000256" key="1">
    <source>
        <dbReference type="SAM" id="Phobius"/>
    </source>
</evidence>
<dbReference type="STRING" id="1513793.SAMN06296036_105319"/>
<gene>
    <name evidence="2" type="ORF">SAMN06296036_105319</name>
</gene>
<dbReference type="Pfam" id="PF14559">
    <property type="entry name" value="TPR_19"/>
    <property type="match status" value="1"/>
</dbReference>
<dbReference type="InterPro" id="IPR011990">
    <property type="entry name" value="TPR-like_helical_dom_sf"/>
</dbReference>
<reference evidence="3" key="1">
    <citation type="submission" date="2017-04" db="EMBL/GenBank/DDBJ databases">
        <authorList>
            <person name="Varghese N."/>
            <person name="Submissions S."/>
        </authorList>
    </citation>
    <scope>NUCLEOTIDE SEQUENCE [LARGE SCALE GENOMIC DNA]</scope>
    <source>
        <strain evidence="3">RKEM611</strain>
    </source>
</reference>
<evidence type="ECO:0000313" key="2">
    <source>
        <dbReference type="EMBL" id="SMF14794.1"/>
    </source>
</evidence>
<keyword evidence="1" id="KW-0472">Membrane</keyword>